<accession>A0AAV0BFD9</accession>
<keyword evidence="3" id="KW-1185">Reference proteome</keyword>
<organism evidence="2 3">
    <name type="scientific">Phakopsora pachyrhizi</name>
    <name type="common">Asian soybean rust disease fungus</name>
    <dbReference type="NCBI Taxonomy" id="170000"/>
    <lineage>
        <taxon>Eukaryota</taxon>
        <taxon>Fungi</taxon>
        <taxon>Dikarya</taxon>
        <taxon>Basidiomycota</taxon>
        <taxon>Pucciniomycotina</taxon>
        <taxon>Pucciniomycetes</taxon>
        <taxon>Pucciniales</taxon>
        <taxon>Phakopsoraceae</taxon>
        <taxon>Phakopsora</taxon>
    </lineage>
</organism>
<evidence type="ECO:0000313" key="3">
    <source>
        <dbReference type="Proteomes" id="UP001153365"/>
    </source>
</evidence>
<sequence length="139" mass="15431">MKCSRLTIGERWPGTRAPRSQAGNPEGDEEVPQDWGTWDGERWLSTRERRGVGRESLLAARAASGQEWGLRRRPGLQRMTVGWGSALGQESREMRISKGRKQEEQGGLKDIAGPTSKETGFNTGNTALRTALARRIAKQ</sequence>
<dbReference type="AlphaFoldDB" id="A0AAV0BFD9"/>
<feature type="region of interest" description="Disordered" evidence="1">
    <location>
        <begin position="1"/>
        <end position="38"/>
    </location>
</feature>
<protein>
    <submittedName>
        <fullName evidence="2">Uncharacterized protein</fullName>
    </submittedName>
</protein>
<feature type="compositionally biased region" description="Polar residues" evidence="1">
    <location>
        <begin position="116"/>
        <end position="125"/>
    </location>
</feature>
<evidence type="ECO:0000313" key="2">
    <source>
        <dbReference type="EMBL" id="CAH7684736.1"/>
    </source>
</evidence>
<gene>
    <name evidence="2" type="ORF">PPACK8108_LOCUS19153</name>
</gene>
<feature type="compositionally biased region" description="Basic and acidic residues" evidence="1">
    <location>
        <begin position="90"/>
        <end position="107"/>
    </location>
</feature>
<name>A0AAV0BFD9_PHAPC</name>
<feature type="region of interest" description="Disordered" evidence="1">
    <location>
        <begin position="84"/>
        <end position="126"/>
    </location>
</feature>
<comment type="caution">
    <text evidence="2">The sequence shown here is derived from an EMBL/GenBank/DDBJ whole genome shotgun (WGS) entry which is preliminary data.</text>
</comment>
<evidence type="ECO:0000256" key="1">
    <source>
        <dbReference type="SAM" id="MobiDB-lite"/>
    </source>
</evidence>
<proteinExistence type="predicted"/>
<dbReference type="EMBL" id="CALTRL010005686">
    <property type="protein sequence ID" value="CAH7684736.1"/>
    <property type="molecule type" value="Genomic_DNA"/>
</dbReference>
<dbReference type="Proteomes" id="UP001153365">
    <property type="component" value="Unassembled WGS sequence"/>
</dbReference>
<reference evidence="2" key="1">
    <citation type="submission" date="2022-06" db="EMBL/GenBank/DDBJ databases">
        <authorList>
            <consortium name="SYNGENTA / RWTH Aachen University"/>
        </authorList>
    </citation>
    <scope>NUCLEOTIDE SEQUENCE</scope>
</reference>